<accession>A0ABP9XF11</accession>
<feature type="compositionally biased region" description="Low complexity" evidence="1">
    <location>
        <begin position="21"/>
        <end position="39"/>
    </location>
</feature>
<feature type="compositionally biased region" description="Pro residues" evidence="1">
    <location>
        <begin position="92"/>
        <end position="111"/>
    </location>
</feature>
<evidence type="ECO:0000256" key="1">
    <source>
        <dbReference type="SAM" id="MobiDB-lite"/>
    </source>
</evidence>
<dbReference type="EMBL" id="BAABRV010000005">
    <property type="protein sequence ID" value="GAA5533944.1"/>
    <property type="molecule type" value="Genomic_DNA"/>
</dbReference>
<dbReference type="Proteomes" id="UP001404956">
    <property type="component" value="Unassembled WGS sequence"/>
</dbReference>
<evidence type="ECO:0000313" key="2">
    <source>
        <dbReference type="EMBL" id="GAA5533944.1"/>
    </source>
</evidence>
<dbReference type="RefSeq" id="WP_345454820.1">
    <property type="nucleotide sequence ID" value="NZ_BAABRV010000005.1"/>
</dbReference>
<feature type="region of interest" description="Disordered" evidence="1">
    <location>
        <begin position="67"/>
        <end position="205"/>
    </location>
</feature>
<feature type="region of interest" description="Disordered" evidence="1">
    <location>
        <begin position="1"/>
        <end position="42"/>
    </location>
</feature>
<protein>
    <submittedName>
        <fullName evidence="2">Uncharacterized protein</fullName>
    </submittedName>
</protein>
<feature type="compositionally biased region" description="Pro residues" evidence="1">
    <location>
        <begin position="194"/>
        <end position="203"/>
    </location>
</feature>
<feature type="compositionally biased region" description="Pro residues" evidence="1">
    <location>
        <begin position="1"/>
        <end position="10"/>
    </location>
</feature>
<keyword evidence="3" id="KW-1185">Reference proteome</keyword>
<organism evidence="2 3">
    <name type="scientific">Deinococcus aluminii</name>
    <dbReference type="NCBI Taxonomy" id="1656885"/>
    <lineage>
        <taxon>Bacteria</taxon>
        <taxon>Thermotogati</taxon>
        <taxon>Deinococcota</taxon>
        <taxon>Deinococci</taxon>
        <taxon>Deinococcales</taxon>
        <taxon>Deinococcaceae</taxon>
        <taxon>Deinococcus</taxon>
    </lineage>
</organism>
<sequence>MTPSTAPLPPQAEDDTLPESALPETTPDEAAPPARPSRLPRNKWPVLLGGLLIAGSVITFAALNRQPGPQPAELVSVTSPSTLPGEPVNPADVPPPLTEVPGPDTPSPATPPSSAVPESRGSHAAAGSPPSRPERKTVSQTEANRKPPPAQSTQTPDPLPRVRDPFVPSRAANSGSGSAQVGVGYTPVSGPAPAVTPTPPVRTPAPQVVVTATPAVPPSAPAPVTVPRPVTPRVTAEVPVTLPSPAVTITPSAAQPQVAAPRPVVIPAPSPAITLTPASPPPAPTVTVLPAPDQAAPVPVPVPAPVLNRAEAWVQAYHAQYVGSAQSEGNVVAILNTREGPVYAPVGEAIPGTDATVLGRTPDGKTLKVQVGQDVARLPLHTADAETVQPTPSSR</sequence>
<reference evidence="2 3" key="1">
    <citation type="submission" date="2024-02" db="EMBL/GenBank/DDBJ databases">
        <title>Deinococcus aluminii NBRC 112889.</title>
        <authorList>
            <person name="Ichikawa N."/>
            <person name="Katano-Makiyama Y."/>
            <person name="Hidaka K."/>
        </authorList>
    </citation>
    <scope>NUCLEOTIDE SEQUENCE [LARGE SCALE GENOMIC DNA]</scope>
    <source>
        <strain evidence="2 3">NBRC 112889</strain>
    </source>
</reference>
<comment type="caution">
    <text evidence="2">The sequence shown here is derived from an EMBL/GenBank/DDBJ whole genome shotgun (WGS) entry which is preliminary data.</text>
</comment>
<gene>
    <name evidence="2" type="ORF">Dalu01_02352</name>
</gene>
<proteinExistence type="predicted"/>
<evidence type="ECO:0000313" key="3">
    <source>
        <dbReference type="Proteomes" id="UP001404956"/>
    </source>
</evidence>
<name>A0ABP9XF11_9DEIO</name>